<name>A0A0F9CLI9_9ZZZZ</name>
<dbReference type="AlphaFoldDB" id="A0A0F9CLI9"/>
<gene>
    <name evidence="2" type="ORF">LCGC14_2386700</name>
</gene>
<evidence type="ECO:0000256" key="1">
    <source>
        <dbReference type="SAM" id="Phobius"/>
    </source>
</evidence>
<sequence length="117" mass="13340">MALLYHRFEVLAQEVVKKGFTMAKQNRNKLIGLIVTLAVLFASVITTWAVYGEDIEDNTTKLSDLKKEGCDPTGKIPVMLYRLDSIDEKQKEFSIEQKAMRRETGEGFKAILDELKK</sequence>
<keyword evidence="1" id="KW-1133">Transmembrane helix</keyword>
<evidence type="ECO:0000313" key="2">
    <source>
        <dbReference type="EMBL" id="KKL27282.1"/>
    </source>
</evidence>
<accession>A0A0F9CLI9</accession>
<proteinExistence type="predicted"/>
<reference evidence="2" key="1">
    <citation type="journal article" date="2015" name="Nature">
        <title>Complex archaea that bridge the gap between prokaryotes and eukaryotes.</title>
        <authorList>
            <person name="Spang A."/>
            <person name="Saw J.H."/>
            <person name="Jorgensen S.L."/>
            <person name="Zaremba-Niedzwiedzka K."/>
            <person name="Martijn J."/>
            <person name="Lind A.E."/>
            <person name="van Eijk R."/>
            <person name="Schleper C."/>
            <person name="Guy L."/>
            <person name="Ettema T.J."/>
        </authorList>
    </citation>
    <scope>NUCLEOTIDE SEQUENCE</scope>
</reference>
<organism evidence="2">
    <name type="scientific">marine sediment metagenome</name>
    <dbReference type="NCBI Taxonomy" id="412755"/>
    <lineage>
        <taxon>unclassified sequences</taxon>
        <taxon>metagenomes</taxon>
        <taxon>ecological metagenomes</taxon>
    </lineage>
</organism>
<dbReference type="EMBL" id="LAZR01035521">
    <property type="protein sequence ID" value="KKL27282.1"/>
    <property type="molecule type" value="Genomic_DNA"/>
</dbReference>
<comment type="caution">
    <text evidence="2">The sequence shown here is derived from an EMBL/GenBank/DDBJ whole genome shotgun (WGS) entry which is preliminary data.</text>
</comment>
<feature type="transmembrane region" description="Helical" evidence="1">
    <location>
        <begin position="30"/>
        <end position="51"/>
    </location>
</feature>
<keyword evidence="1" id="KW-0472">Membrane</keyword>
<protein>
    <submittedName>
        <fullName evidence="2">Uncharacterized protein</fullName>
    </submittedName>
</protein>
<keyword evidence="1" id="KW-0812">Transmembrane</keyword>